<dbReference type="STRING" id="880071.Fleli_1137"/>
<dbReference type="HOGENOM" id="CLU_2093224_0_0_10"/>
<dbReference type="EMBL" id="CP003345">
    <property type="protein sequence ID" value="AFM03575.1"/>
    <property type="molecule type" value="Genomic_DNA"/>
</dbReference>
<evidence type="ECO:0000313" key="1">
    <source>
        <dbReference type="EMBL" id="AFM03575.1"/>
    </source>
</evidence>
<evidence type="ECO:0000313" key="2">
    <source>
        <dbReference type="Proteomes" id="UP000006054"/>
    </source>
</evidence>
<name>I4AHZ0_BERLS</name>
<dbReference type="RefSeq" id="WP_014797032.1">
    <property type="nucleotide sequence ID" value="NC_018018.1"/>
</dbReference>
<accession>I4AHZ0</accession>
<dbReference type="AlphaFoldDB" id="I4AHZ0"/>
<organism evidence="1 2">
    <name type="scientific">Bernardetia litoralis (strain ATCC 23117 / DSM 6794 / NBRC 15988 / NCIMB 1366 / Fx l1 / Sio-4)</name>
    <name type="common">Flexibacter litoralis</name>
    <dbReference type="NCBI Taxonomy" id="880071"/>
    <lineage>
        <taxon>Bacteria</taxon>
        <taxon>Pseudomonadati</taxon>
        <taxon>Bacteroidota</taxon>
        <taxon>Cytophagia</taxon>
        <taxon>Cytophagales</taxon>
        <taxon>Bernardetiaceae</taxon>
        <taxon>Bernardetia</taxon>
    </lineage>
</organism>
<keyword evidence="2" id="KW-1185">Reference proteome</keyword>
<gene>
    <name evidence="1" type="ordered locus">Fleli_1137</name>
</gene>
<protein>
    <submittedName>
        <fullName evidence="1">Uncharacterized protein</fullName>
    </submittedName>
</protein>
<proteinExistence type="predicted"/>
<sequence length="116" mass="13418">MRTFILESSNEKDLELLLIMASRLNIAYKEIETSSQANTINKIYDEEYNKIEKEENNFLLEGLGLDKSTIPITYEELENETLPSPYLPNLEKAIPFFGLLEDDKSETLEELLNLLD</sequence>
<reference evidence="2" key="1">
    <citation type="submission" date="2012-06" db="EMBL/GenBank/DDBJ databases">
        <title>The complete genome of Flexibacter litoralis DSM 6794.</title>
        <authorList>
            <person name="Lucas S."/>
            <person name="Copeland A."/>
            <person name="Lapidus A."/>
            <person name="Glavina del Rio T."/>
            <person name="Dalin E."/>
            <person name="Tice H."/>
            <person name="Bruce D."/>
            <person name="Goodwin L."/>
            <person name="Pitluck S."/>
            <person name="Peters L."/>
            <person name="Ovchinnikova G."/>
            <person name="Lu M."/>
            <person name="Kyrpides N."/>
            <person name="Mavromatis K."/>
            <person name="Ivanova N."/>
            <person name="Brettin T."/>
            <person name="Detter J.C."/>
            <person name="Han C."/>
            <person name="Larimer F."/>
            <person name="Land M."/>
            <person name="Hauser L."/>
            <person name="Markowitz V."/>
            <person name="Cheng J.-F."/>
            <person name="Hugenholtz P."/>
            <person name="Woyke T."/>
            <person name="Wu D."/>
            <person name="Spring S."/>
            <person name="Lang E."/>
            <person name="Kopitz M."/>
            <person name="Brambilla E."/>
            <person name="Klenk H.-P."/>
            <person name="Eisen J.A."/>
        </authorList>
    </citation>
    <scope>NUCLEOTIDE SEQUENCE [LARGE SCALE GENOMIC DNA]</scope>
    <source>
        <strain evidence="2">ATCC 23117 / DSM 6794 / NBRC 15988 / NCIMB 1366 / Sio-4</strain>
    </source>
</reference>
<dbReference type="Proteomes" id="UP000006054">
    <property type="component" value="Chromosome"/>
</dbReference>
<dbReference type="KEGG" id="fli:Fleli_1137"/>